<dbReference type="OrthoDB" id="10575329at2759"/>
<sequence>MSAPLPPYPHALRSDGSSSVTLLRSITSNRTESRAYHMAYVRFPTPGSTRIQHSKRDRLPVPNCQQLAPWLRLCWIDIVVICAHLFLPSLTFMPYLYAPVPTAYLAIVIATIVYVLWGIPLTIRMWRICRGRPPNTPPGSPIPSPSTSPSASPSPPSTSPKQFTMPTHFKQRRETMHALHFRTSSLPVENEKRASPSAFPIPRAPWLRRPSASLEYIPASPPTPSPMPCPPASAAASTSKDPYLFVNPSLDDSLLLRSGLVAPTARPEPALNAYDTHALFPSPPARSVPARRHSDAMLPMPTPGHCQGRGLRLSELPTPPPLSPPMTGHGLGHGRREGRRSYDEGRSSREERESAGVGIGTVAGLGLGMEGFELVLPPPPAYSQYPIGQGKREEESVRCRLSRRAQRAWTCSLTASYIAWTRSSDTLRTVHTLSFGFTTCNPRAALARLHLAISALAPCTFAFVSLRFRLLLLLSTFILVVCFRTTSRPPLVSYRHLTNGQTNVARGSASGQPPHTQPRRFSGLRAVLGCRGRTEGAAARRAGSGRRLND</sequence>
<feature type="region of interest" description="Disordered" evidence="1">
    <location>
        <begin position="134"/>
        <end position="164"/>
    </location>
</feature>
<reference evidence="3 4" key="1">
    <citation type="submission" date="2019-02" db="EMBL/GenBank/DDBJ databases">
        <title>Genome sequencing of the rare red list fungi Dentipellis fragilis.</title>
        <authorList>
            <person name="Buettner E."/>
            <person name="Kellner H."/>
        </authorList>
    </citation>
    <scope>NUCLEOTIDE SEQUENCE [LARGE SCALE GENOMIC DNA]</scope>
    <source>
        <strain evidence="3 4">DSM 105465</strain>
    </source>
</reference>
<keyword evidence="2" id="KW-0472">Membrane</keyword>
<evidence type="ECO:0000313" key="3">
    <source>
        <dbReference type="EMBL" id="TFY65786.1"/>
    </source>
</evidence>
<evidence type="ECO:0000256" key="2">
    <source>
        <dbReference type="SAM" id="Phobius"/>
    </source>
</evidence>
<accession>A0A4Y9YTA7</accession>
<keyword evidence="2" id="KW-0812">Transmembrane</keyword>
<evidence type="ECO:0000313" key="4">
    <source>
        <dbReference type="Proteomes" id="UP000298327"/>
    </source>
</evidence>
<feature type="transmembrane region" description="Helical" evidence="2">
    <location>
        <begin position="75"/>
        <end position="97"/>
    </location>
</feature>
<dbReference type="AlphaFoldDB" id="A0A4Y9YTA7"/>
<gene>
    <name evidence="3" type="ORF">EVG20_g5301</name>
</gene>
<dbReference type="Proteomes" id="UP000298327">
    <property type="component" value="Unassembled WGS sequence"/>
</dbReference>
<evidence type="ECO:0000256" key="1">
    <source>
        <dbReference type="SAM" id="MobiDB-lite"/>
    </source>
</evidence>
<feature type="compositionally biased region" description="Pro residues" evidence="1">
    <location>
        <begin position="134"/>
        <end position="158"/>
    </location>
</feature>
<keyword evidence="4" id="KW-1185">Reference proteome</keyword>
<keyword evidence="2" id="KW-1133">Transmembrane helix</keyword>
<name>A0A4Y9YTA7_9AGAM</name>
<feature type="compositionally biased region" description="Basic and acidic residues" evidence="1">
    <location>
        <begin position="339"/>
        <end position="354"/>
    </location>
</feature>
<dbReference type="EMBL" id="SEOQ01000308">
    <property type="protein sequence ID" value="TFY65786.1"/>
    <property type="molecule type" value="Genomic_DNA"/>
</dbReference>
<organism evidence="3 4">
    <name type="scientific">Dentipellis fragilis</name>
    <dbReference type="NCBI Taxonomy" id="205917"/>
    <lineage>
        <taxon>Eukaryota</taxon>
        <taxon>Fungi</taxon>
        <taxon>Dikarya</taxon>
        <taxon>Basidiomycota</taxon>
        <taxon>Agaricomycotina</taxon>
        <taxon>Agaricomycetes</taxon>
        <taxon>Russulales</taxon>
        <taxon>Hericiaceae</taxon>
        <taxon>Dentipellis</taxon>
    </lineage>
</organism>
<protein>
    <submittedName>
        <fullName evidence="3">Uncharacterized protein</fullName>
    </submittedName>
</protein>
<feature type="region of interest" description="Disordered" evidence="1">
    <location>
        <begin position="314"/>
        <end position="356"/>
    </location>
</feature>
<comment type="caution">
    <text evidence="3">The sequence shown here is derived from an EMBL/GenBank/DDBJ whole genome shotgun (WGS) entry which is preliminary data.</text>
</comment>
<feature type="transmembrane region" description="Helical" evidence="2">
    <location>
        <begin position="103"/>
        <end position="123"/>
    </location>
</feature>
<proteinExistence type="predicted"/>